<dbReference type="OMA" id="GHATITM"/>
<feature type="region of interest" description="Disordered" evidence="1">
    <location>
        <begin position="1"/>
        <end position="22"/>
    </location>
</feature>
<evidence type="ECO:0000313" key="3">
    <source>
        <dbReference type="EMBL" id="KAJ6219885.1"/>
    </source>
</evidence>
<organism evidence="3 4">
    <name type="scientific">Blomia tropicalis</name>
    <name type="common">Mite</name>
    <dbReference type="NCBI Taxonomy" id="40697"/>
    <lineage>
        <taxon>Eukaryota</taxon>
        <taxon>Metazoa</taxon>
        <taxon>Ecdysozoa</taxon>
        <taxon>Arthropoda</taxon>
        <taxon>Chelicerata</taxon>
        <taxon>Arachnida</taxon>
        <taxon>Acari</taxon>
        <taxon>Acariformes</taxon>
        <taxon>Sarcoptiformes</taxon>
        <taxon>Astigmata</taxon>
        <taxon>Glycyphagoidea</taxon>
        <taxon>Echimyopodidae</taxon>
        <taxon>Blomia</taxon>
    </lineage>
</organism>
<reference evidence="3" key="1">
    <citation type="submission" date="2022-12" db="EMBL/GenBank/DDBJ databases">
        <title>Genome assemblies of Blomia tropicalis.</title>
        <authorList>
            <person name="Cui Y."/>
        </authorList>
    </citation>
    <scope>NUCLEOTIDE SEQUENCE</scope>
    <source>
        <tissue evidence="3">Adult mites</tissue>
    </source>
</reference>
<dbReference type="Pfam" id="PF00168">
    <property type="entry name" value="C2"/>
    <property type="match status" value="1"/>
</dbReference>
<dbReference type="EMBL" id="JAPWDV010000002">
    <property type="protein sequence ID" value="KAJ6219885.1"/>
    <property type="molecule type" value="Genomic_DNA"/>
</dbReference>
<dbReference type="AlphaFoldDB" id="A0A9Q0M634"/>
<feature type="region of interest" description="Disordered" evidence="1">
    <location>
        <begin position="319"/>
        <end position="350"/>
    </location>
</feature>
<dbReference type="InterPro" id="IPR000008">
    <property type="entry name" value="C2_dom"/>
</dbReference>
<dbReference type="PANTHER" id="PTHR10024">
    <property type="entry name" value="SYNAPTOTAGMIN"/>
    <property type="match status" value="1"/>
</dbReference>
<evidence type="ECO:0000259" key="2">
    <source>
        <dbReference type="PROSITE" id="PS50004"/>
    </source>
</evidence>
<accession>A0A9Q0M634</accession>
<dbReference type="CDD" id="cd00030">
    <property type="entry name" value="C2"/>
    <property type="match status" value="1"/>
</dbReference>
<sequence>MATKSLASSPTKLNNQRHKSDQLNQYENLTQLAEKTRIRYSSLKPDDPKLLPIFPKVRAMIRYESMDSNGSTFRLHLKIVGVTDLKMKEYMVEPSCYVTVVLVGFKSGLRKSIINKVTQSEIFRTETVKKSLTPQFTKSTFVTEQLPKSLLKEGCIKLRVVDEERNANEICLGEVMIPLKKIEPLVTTAIMADQDQTKSDVESQSEADLCRYTLFPMKEVKGELFVGFCYLPTSKRVNITIVKANLRHSPAQSGNSPLHQAFYTRILMFNNGKLIKKKKTAQSVRLVWGENETLSFDLNDDDVPYHQISFMLVLSSKMQNSLSPSSPESPQTPPDECKSLDQSTPPKDRHIGHFILDRDIWLEEIIKRPRKQILKWFKLF</sequence>
<feature type="domain" description="C2" evidence="2">
    <location>
        <begin position="53"/>
        <end position="192"/>
    </location>
</feature>
<dbReference type="InterPro" id="IPR035892">
    <property type="entry name" value="C2_domain_sf"/>
</dbReference>
<comment type="caution">
    <text evidence="3">The sequence shown here is derived from an EMBL/GenBank/DDBJ whole genome shotgun (WGS) entry which is preliminary data.</text>
</comment>
<evidence type="ECO:0000313" key="4">
    <source>
        <dbReference type="Proteomes" id="UP001142055"/>
    </source>
</evidence>
<gene>
    <name evidence="3" type="ORF">RDWZM_005697</name>
</gene>
<dbReference type="SMART" id="SM00239">
    <property type="entry name" value="C2"/>
    <property type="match status" value="2"/>
</dbReference>
<dbReference type="SUPFAM" id="SSF49562">
    <property type="entry name" value="C2 domain (Calcium/lipid-binding domain, CaLB)"/>
    <property type="match status" value="1"/>
</dbReference>
<proteinExistence type="predicted"/>
<dbReference type="PROSITE" id="PS50004">
    <property type="entry name" value="C2"/>
    <property type="match status" value="1"/>
</dbReference>
<dbReference type="Gene3D" id="2.60.40.150">
    <property type="entry name" value="C2 domain"/>
    <property type="match status" value="2"/>
</dbReference>
<feature type="compositionally biased region" description="Polar residues" evidence="1">
    <location>
        <begin position="1"/>
        <end position="14"/>
    </location>
</feature>
<name>A0A9Q0M634_BLOTA</name>
<keyword evidence="4" id="KW-1185">Reference proteome</keyword>
<evidence type="ECO:0000256" key="1">
    <source>
        <dbReference type="SAM" id="MobiDB-lite"/>
    </source>
</evidence>
<dbReference type="Proteomes" id="UP001142055">
    <property type="component" value="Chromosome 2"/>
</dbReference>
<protein>
    <recommendedName>
        <fullName evidence="2">C2 domain-containing protein</fullName>
    </recommendedName>
</protein>